<feature type="compositionally biased region" description="Polar residues" evidence="1">
    <location>
        <begin position="353"/>
        <end position="367"/>
    </location>
</feature>
<dbReference type="PANTHER" id="PTHR37533:SF2">
    <property type="entry name" value="FLAGELLAR HOOK-LENGTH CONTROL PROTEIN"/>
    <property type="match status" value="1"/>
</dbReference>
<accession>A0A254PZ74</accession>
<dbReference type="EMBL" id="NGUO01000008">
    <property type="protein sequence ID" value="OWS71845.1"/>
    <property type="molecule type" value="Genomic_DNA"/>
</dbReference>
<dbReference type="CDD" id="cd17470">
    <property type="entry name" value="T3SS_Flik_C"/>
    <property type="match status" value="1"/>
</dbReference>
<dbReference type="AlphaFoldDB" id="A0A254PZ74"/>
<evidence type="ECO:0000313" key="4">
    <source>
        <dbReference type="Proteomes" id="UP000198104"/>
    </source>
</evidence>
<keyword evidence="4" id="KW-1185">Reference proteome</keyword>
<feature type="domain" description="Flagellar hook-length control protein-like C-terminal" evidence="2">
    <location>
        <begin position="277"/>
        <end position="359"/>
    </location>
</feature>
<dbReference type="InterPro" id="IPR052563">
    <property type="entry name" value="FliK"/>
</dbReference>
<dbReference type="InterPro" id="IPR038610">
    <property type="entry name" value="FliK-like_C_sf"/>
</dbReference>
<gene>
    <name evidence="3" type="ORF">CBI30_05180</name>
</gene>
<dbReference type="InterPro" id="IPR021136">
    <property type="entry name" value="Flagellar_hook_control-like_C"/>
</dbReference>
<feature type="region of interest" description="Disordered" evidence="1">
    <location>
        <begin position="353"/>
        <end position="373"/>
    </location>
</feature>
<evidence type="ECO:0000256" key="1">
    <source>
        <dbReference type="SAM" id="MobiDB-lite"/>
    </source>
</evidence>
<dbReference type="Gene3D" id="3.30.750.140">
    <property type="match status" value="1"/>
</dbReference>
<comment type="caution">
    <text evidence="3">The sequence shown here is derived from an EMBL/GenBank/DDBJ whole genome shotgun (WGS) entry which is preliminary data.</text>
</comment>
<proteinExistence type="predicted"/>
<dbReference type="Proteomes" id="UP000198104">
    <property type="component" value="Unassembled WGS sequence"/>
</dbReference>
<name>A0A254PZ74_9BURK</name>
<organism evidence="3 4">
    <name type="scientific">Polynucleobacter aenigmaticus</name>
    <dbReference type="NCBI Taxonomy" id="1743164"/>
    <lineage>
        <taxon>Bacteria</taxon>
        <taxon>Pseudomonadati</taxon>
        <taxon>Pseudomonadota</taxon>
        <taxon>Betaproteobacteria</taxon>
        <taxon>Burkholderiales</taxon>
        <taxon>Burkholderiaceae</taxon>
        <taxon>Polynucleobacter</taxon>
    </lineage>
</organism>
<evidence type="ECO:0000313" key="3">
    <source>
        <dbReference type="EMBL" id="OWS71845.1"/>
    </source>
</evidence>
<reference evidence="3 4" key="1">
    <citation type="submission" date="2017-05" db="EMBL/GenBank/DDBJ databases">
        <title>Polynucleobacter sp. MWH-K35W1 isolated from the permanently anoxic monimolimnion of a meromictic lake.</title>
        <authorList>
            <person name="Hahn M.W."/>
        </authorList>
    </citation>
    <scope>NUCLEOTIDE SEQUENCE [LARGE SCALE GENOMIC DNA]</scope>
    <source>
        <strain evidence="3 4">MWH-K35W1</strain>
    </source>
</reference>
<dbReference type="PANTHER" id="PTHR37533">
    <property type="entry name" value="FLAGELLAR HOOK-LENGTH CONTROL PROTEIN"/>
    <property type="match status" value="1"/>
</dbReference>
<evidence type="ECO:0000259" key="2">
    <source>
        <dbReference type="Pfam" id="PF02120"/>
    </source>
</evidence>
<dbReference type="Pfam" id="PF02120">
    <property type="entry name" value="Flg_hook"/>
    <property type="match status" value="1"/>
</dbReference>
<protein>
    <recommendedName>
        <fullName evidence="2">Flagellar hook-length control protein-like C-terminal domain-containing protein</fullName>
    </recommendedName>
</protein>
<sequence>MLNMATVSIKPIKEDRDLIGPNQTPRNLDRSHFSTFGRLLLKKMSDTNEATADQKLATHVNAIRARPNEEKLDDEESKNTLAIVDEANLDPAARQLFNASEGITPTAQETATLDPNGKYDPITQALLASLTQGLNIDQIPVANSLSPVHAASKVAGMLNTSIQFAPDEVMHDVAGSQELPVNNMAMPLPTSSAANNFTLNVKGSLQTDMDMGAQGSAAISVDMNVSAQALQVASALAELQPKLFTMGDIQAQASTVLAHEAINAPLGSSAWPKEVGQKIVWMLGGAEQSATLTLNPPDLGPLQVIIQVNNDMVNTAFISNNSDVRQALQDGLEHLRQSMSQSGMTLGQIHVSSGNAQGQNASEQKPTSGGRADLGTASDLGIQLIGDKSASVSMQRQIRISDGLVNTFA</sequence>